<dbReference type="Gene3D" id="3.50.30.10">
    <property type="entry name" value="Phosphohistidine domain"/>
    <property type="match status" value="1"/>
</dbReference>
<dbReference type="AlphaFoldDB" id="A0ABD3VYB3"/>
<evidence type="ECO:0000259" key="3">
    <source>
        <dbReference type="Pfam" id="PF01326"/>
    </source>
</evidence>
<comment type="similarity">
    <text evidence="1">Belongs to the PEP-utilizing enzyme family.</text>
</comment>
<comment type="caution">
    <text evidence="4">The sequence shown here is derived from an EMBL/GenBank/DDBJ whole genome shotgun (WGS) entry which is preliminary data.</text>
</comment>
<dbReference type="Proteomes" id="UP001634394">
    <property type="component" value="Unassembled WGS sequence"/>
</dbReference>
<organism evidence="4 5">
    <name type="scientific">Sinanodonta woodiana</name>
    <name type="common">Chinese pond mussel</name>
    <name type="synonym">Anodonta woodiana</name>
    <dbReference type="NCBI Taxonomy" id="1069815"/>
    <lineage>
        <taxon>Eukaryota</taxon>
        <taxon>Metazoa</taxon>
        <taxon>Spiralia</taxon>
        <taxon>Lophotrochozoa</taxon>
        <taxon>Mollusca</taxon>
        <taxon>Bivalvia</taxon>
        <taxon>Autobranchia</taxon>
        <taxon>Heteroconchia</taxon>
        <taxon>Palaeoheterodonta</taxon>
        <taxon>Unionida</taxon>
        <taxon>Unionoidea</taxon>
        <taxon>Unionidae</taxon>
        <taxon>Unioninae</taxon>
        <taxon>Sinanodonta</taxon>
    </lineage>
</organism>
<dbReference type="InterPro" id="IPR013815">
    <property type="entry name" value="ATP_grasp_subdomain_1"/>
</dbReference>
<dbReference type="PANTHER" id="PTHR43615:SF1">
    <property type="entry name" value="PPDK_N DOMAIN-CONTAINING PROTEIN"/>
    <property type="match status" value="1"/>
</dbReference>
<protein>
    <recommendedName>
        <fullName evidence="6">Phosphoenolpyruvate synthase</fullName>
    </recommendedName>
</protein>
<dbReference type="InterPro" id="IPR051549">
    <property type="entry name" value="PEP_Utilizing_Enz"/>
</dbReference>
<dbReference type="Gene3D" id="3.30.470.20">
    <property type="entry name" value="ATP-grasp fold, B domain"/>
    <property type="match status" value="1"/>
</dbReference>
<dbReference type="Pfam" id="PF00391">
    <property type="entry name" value="PEP-utilizers"/>
    <property type="match status" value="1"/>
</dbReference>
<dbReference type="SUPFAM" id="SSF56059">
    <property type="entry name" value="Glutathione synthetase ATP-binding domain-like"/>
    <property type="match status" value="1"/>
</dbReference>
<dbReference type="InterPro" id="IPR036637">
    <property type="entry name" value="Phosphohistidine_dom_sf"/>
</dbReference>
<evidence type="ECO:0000256" key="1">
    <source>
        <dbReference type="ARBA" id="ARBA00007837"/>
    </source>
</evidence>
<gene>
    <name evidence="4" type="ORF">ACJMK2_043632</name>
</gene>
<feature type="domain" description="PEP-utilising enzyme mobile" evidence="2">
    <location>
        <begin position="1028"/>
        <end position="1088"/>
    </location>
</feature>
<dbReference type="Pfam" id="PF01326">
    <property type="entry name" value="PPDK_N"/>
    <property type="match status" value="1"/>
</dbReference>
<evidence type="ECO:0008006" key="6">
    <source>
        <dbReference type="Google" id="ProtNLM"/>
    </source>
</evidence>
<feature type="domain" description="Pyruvate phosphate dikinase AMP/ATP-binding" evidence="3">
    <location>
        <begin position="318"/>
        <end position="573"/>
    </location>
</feature>
<sequence>MKQNRIDFHGFNEDENKITFSQYKVANIKKNRLTFRNSSGGGRRNRTKKTINRLFTRKMNLSVVEPLKKWRICFHDFLKSVAGEEKSIYASISFLWQCSSDPYEYVQNSSLWSFANLSTKRLMAYNELKRIITGQTFRFDQWGELCGTLDIEQSGENYFWFTSPRSRSFSKVNRKTHTIHYIKIKDKCWMLVLIKDSLYDFKSLSGYKAYPNRETWPLAFQGCHFKHNILHSKYDGKVFSGEIFKRYYVNDEAAFGCQVIEETQHIIFTMNIENAPTHTHVTGEVCNFILAILLEDTLSKRPDLVGGKGASLSKLLEIIHYCIRNKQIDQLHKCCDNATLTMAQTRMYDATQAILIDQLHTIFGSEYENKCLAVRSSAVGEDGIESSSAGQMETVLNVKGYDSIIQSILKCWASSLSFNIVEYRRQNGQRLMGPMAVVVLKMIKSEVSGVLFTADPLTNKGSTIVINAFPGLGEVVVSGKSDVDTIFITRTHDQHLNIRKRILAENKQERVKCTSEQDMCLKDKMVLKICQSAILIEAQFGVHMDIEWAVDERSVYIFQARPIVVVFGETGEDLMHEYNTPVTDWKACLTIGNIGEMLPGITTPLTIDLFGRAVDLAIKQMHQCEFPLRYSTYASLMVCTFYYRMFINLSSTADMFMTLFEHSMQNLVSFSGMKLSLLSKLKGFLKARFKTWRAEKILRSYEKMLEKSTTIHHSNDLNDQMEEIESNHEHYFEVWKATMYQNVQSAIGSAILMSVLCGKSNKITPDVSADLARLLSSRKNVYSADFPAALADLAEIINESNQKGYFINLPDEECHALLLSSEIFGETYRSFLDRHGHRCMREADFMELSWVMAPTKLIQCLKAFISHGLVNIRTEQQDIKEIVNNLRCPLTSFQTLLFRTFLVSLARKGVELETDVMVQESRLPEQDLLFYLTHREIKTLIETRSPELVRKSRKRRSITQALMFYSFQKVNYGAPIPLIMEVEISGSQTFEGQGMPVSRGIVTGRACVMKDISEVGQYVKETFLCLFTDVGWTPYFPLLSGTVTEIDGLLSHGAVVAREYGLPCIVCMSNTTKLFKTGDIVKLNATEGKLCKIEIQFKTSP</sequence>
<evidence type="ECO:0000313" key="5">
    <source>
        <dbReference type="Proteomes" id="UP001634394"/>
    </source>
</evidence>
<evidence type="ECO:0000259" key="2">
    <source>
        <dbReference type="Pfam" id="PF00391"/>
    </source>
</evidence>
<name>A0ABD3VYB3_SINWO</name>
<dbReference type="EMBL" id="JBJQND010000009">
    <property type="protein sequence ID" value="KAL3866325.1"/>
    <property type="molecule type" value="Genomic_DNA"/>
</dbReference>
<keyword evidence="5" id="KW-1185">Reference proteome</keyword>
<dbReference type="InterPro" id="IPR002192">
    <property type="entry name" value="PPDK_AMP/ATP-bd"/>
</dbReference>
<proteinExistence type="inferred from homology"/>
<dbReference type="PANTHER" id="PTHR43615">
    <property type="entry name" value="PHOSPHOENOLPYRUVATE SYNTHASE-RELATED"/>
    <property type="match status" value="1"/>
</dbReference>
<dbReference type="InterPro" id="IPR008279">
    <property type="entry name" value="PEP-util_enz_mobile_dom"/>
</dbReference>
<dbReference type="SUPFAM" id="SSF52009">
    <property type="entry name" value="Phosphohistidine domain"/>
    <property type="match status" value="1"/>
</dbReference>
<reference evidence="4 5" key="1">
    <citation type="submission" date="2024-11" db="EMBL/GenBank/DDBJ databases">
        <title>Chromosome-level genome assembly of the freshwater bivalve Anodonta woodiana.</title>
        <authorList>
            <person name="Chen X."/>
        </authorList>
    </citation>
    <scope>NUCLEOTIDE SEQUENCE [LARGE SCALE GENOMIC DNA]</scope>
    <source>
        <strain evidence="4">MN2024</strain>
        <tissue evidence="4">Gills</tissue>
    </source>
</reference>
<evidence type="ECO:0000313" key="4">
    <source>
        <dbReference type="EMBL" id="KAL3866325.1"/>
    </source>
</evidence>
<dbReference type="Gene3D" id="3.30.1490.20">
    <property type="entry name" value="ATP-grasp fold, A domain"/>
    <property type="match status" value="1"/>
</dbReference>
<accession>A0ABD3VYB3</accession>